<dbReference type="Pfam" id="PF22692">
    <property type="entry name" value="LlgE_F_G_D1"/>
    <property type="match status" value="1"/>
</dbReference>
<dbReference type="Pfam" id="PF00460">
    <property type="entry name" value="Flg_bb_rod"/>
    <property type="match status" value="1"/>
</dbReference>
<proteinExistence type="inferred from homology"/>
<dbReference type="Pfam" id="PF06429">
    <property type="entry name" value="Flg_bbr_C"/>
    <property type="match status" value="1"/>
</dbReference>
<evidence type="ECO:0000313" key="8">
    <source>
        <dbReference type="EMBL" id="MCJ2186998.1"/>
    </source>
</evidence>
<keyword evidence="9" id="KW-1185">Reference proteome</keyword>
<accession>A0ABT0BPT6</accession>
<dbReference type="Proteomes" id="UP001202281">
    <property type="component" value="Unassembled WGS sequence"/>
</dbReference>
<evidence type="ECO:0000313" key="9">
    <source>
        <dbReference type="Proteomes" id="UP001202281"/>
    </source>
</evidence>
<dbReference type="NCBIfam" id="TIGR03506">
    <property type="entry name" value="FlgEFG_subfam"/>
    <property type="match status" value="2"/>
</dbReference>
<dbReference type="EMBL" id="JALHLG010000009">
    <property type="protein sequence ID" value="MCJ2186998.1"/>
    <property type="molecule type" value="Genomic_DNA"/>
</dbReference>
<dbReference type="PANTHER" id="PTHR30435:SF19">
    <property type="entry name" value="FLAGELLAR BASAL-BODY ROD PROTEIN FLGG"/>
    <property type="match status" value="1"/>
</dbReference>
<protein>
    <submittedName>
        <fullName evidence="8">Flagellar hook basal-body protein</fullName>
    </submittedName>
</protein>
<dbReference type="PROSITE" id="PS00588">
    <property type="entry name" value="FLAGELLA_BB_ROD"/>
    <property type="match status" value="1"/>
</dbReference>
<reference evidence="8 9" key="1">
    <citation type="submission" date="2022-04" db="EMBL/GenBank/DDBJ databases">
        <title>Identification of a novel bacterium isolated from mangrove sediments.</title>
        <authorList>
            <person name="Pan X."/>
        </authorList>
    </citation>
    <scope>NUCLEOTIDE SEQUENCE [LARGE SCALE GENOMIC DNA]</scope>
    <source>
        <strain evidence="8 9">B2638</strain>
    </source>
</reference>
<dbReference type="PANTHER" id="PTHR30435">
    <property type="entry name" value="FLAGELLAR PROTEIN"/>
    <property type="match status" value="1"/>
</dbReference>
<evidence type="ECO:0000259" key="6">
    <source>
        <dbReference type="Pfam" id="PF06429"/>
    </source>
</evidence>
<feature type="domain" description="Flagellar basal-body/hook protein C-terminal" evidence="6">
    <location>
        <begin position="208"/>
        <end position="253"/>
    </location>
</feature>
<name>A0ABT0BPT6_9SPHN</name>
<dbReference type="InterPro" id="IPR010930">
    <property type="entry name" value="Flg_bb/hook_C_dom"/>
</dbReference>
<keyword evidence="8" id="KW-0969">Cilium</keyword>
<dbReference type="InterPro" id="IPR020013">
    <property type="entry name" value="Flagellar_FlgE/F/G"/>
</dbReference>
<evidence type="ECO:0000256" key="3">
    <source>
        <dbReference type="ARBA" id="ARBA00023143"/>
    </source>
</evidence>
<comment type="caution">
    <text evidence="8">The sequence shown here is derived from an EMBL/GenBank/DDBJ whole genome shotgun (WGS) entry which is preliminary data.</text>
</comment>
<comment type="subcellular location">
    <subcellularLocation>
        <location evidence="1 4">Bacterial flagellum basal body</location>
    </subcellularLocation>
</comment>
<feature type="domain" description="Flagellar hook protein FlgE/F/G-like D1" evidence="7">
    <location>
        <begin position="93"/>
        <end position="156"/>
    </location>
</feature>
<feature type="domain" description="Flagellar basal body rod protein N-terminal" evidence="5">
    <location>
        <begin position="7"/>
        <end position="34"/>
    </location>
</feature>
<evidence type="ECO:0000259" key="7">
    <source>
        <dbReference type="Pfam" id="PF22692"/>
    </source>
</evidence>
<dbReference type="SUPFAM" id="SSF117143">
    <property type="entry name" value="Flagellar hook protein flgE"/>
    <property type="match status" value="1"/>
</dbReference>
<dbReference type="InterPro" id="IPR001444">
    <property type="entry name" value="Flag_bb_rod_N"/>
</dbReference>
<evidence type="ECO:0000259" key="5">
    <source>
        <dbReference type="Pfam" id="PF00460"/>
    </source>
</evidence>
<dbReference type="InterPro" id="IPR037925">
    <property type="entry name" value="FlgE/F/G-like"/>
</dbReference>
<evidence type="ECO:0000256" key="4">
    <source>
        <dbReference type="RuleBase" id="RU362116"/>
    </source>
</evidence>
<dbReference type="InterPro" id="IPR053967">
    <property type="entry name" value="LlgE_F_G-like_D1"/>
</dbReference>
<evidence type="ECO:0000256" key="2">
    <source>
        <dbReference type="ARBA" id="ARBA00009677"/>
    </source>
</evidence>
<sequence length="255" mass="26710">MNGAFEIGAVALDAQQRALNVLANNVANMNTPAFRRQDTQFAAVMAQTSMSAMSEAGQATEASPAAGGVRFAARPTLDVPGEVRQTGSALDVAIDGSGFIELMAPHGRSLLWRGGTLVVNEDGMLASANGYPLADAIRVPDDASKLKIASDGQITATGSDGRSLQLGQLTLLRTQGAIEQLDDGLYRAGEGSRVIEVMPGEDGAGQIRQGFLEASNVDLTREMVDMLMIQRAYSANAQVISAADQLASITNSLKR</sequence>
<keyword evidence="8" id="KW-0282">Flagellum</keyword>
<keyword evidence="8" id="KW-0966">Cell projection</keyword>
<comment type="similarity">
    <text evidence="2 4">Belongs to the flagella basal body rod proteins family.</text>
</comment>
<dbReference type="RefSeq" id="WP_243920019.1">
    <property type="nucleotide sequence ID" value="NZ_JALHLG010000009.1"/>
</dbReference>
<dbReference type="InterPro" id="IPR019776">
    <property type="entry name" value="Flagellar_basal_body_rod_CS"/>
</dbReference>
<gene>
    <name evidence="8" type="ORF">MTR66_09240</name>
</gene>
<keyword evidence="3 4" id="KW-0975">Bacterial flagellum</keyword>
<evidence type="ECO:0000256" key="1">
    <source>
        <dbReference type="ARBA" id="ARBA00004117"/>
    </source>
</evidence>
<organism evidence="8 9">
    <name type="scientific">Novosphingobium beihaiensis</name>
    <dbReference type="NCBI Taxonomy" id="2930389"/>
    <lineage>
        <taxon>Bacteria</taxon>
        <taxon>Pseudomonadati</taxon>
        <taxon>Pseudomonadota</taxon>
        <taxon>Alphaproteobacteria</taxon>
        <taxon>Sphingomonadales</taxon>
        <taxon>Sphingomonadaceae</taxon>
        <taxon>Novosphingobium</taxon>
    </lineage>
</organism>